<dbReference type="EMBL" id="CP034550">
    <property type="protein sequence ID" value="QFZ21161.1"/>
    <property type="molecule type" value="Genomic_DNA"/>
</dbReference>
<proteinExistence type="predicted"/>
<gene>
    <name evidence="1" type="ORF">EKG83_30615</name>
</gene>
<dbReference type="KEGG" id="ssyi:EKG83_30615"/>
<dbReference type="OrthoDB" id="2628219at2"/>
<reference evidence="2" key="1">
    <citation type="journal article" date="2021" name="Curr. Microbiol.">
        <title>Complete genome of nocamycin-producing strain Saccharothrix syringae NRRL B-16468 reveals the biosynthetic potential for secondary metabolites.</title>
        <authorList>
            <person name="Mo X."/>
            <person name="Yang S."/>
        </authorList>
    </citation>
    <scope>NUCLEOTIDE SEQUENCE [LARGE SCALE GENOMIC DNA]</scope>
    <source>
        <strain evidence="2">ATCC 51364 / DSM 43886 / JCM 6844 / KCTC 9398 / NBRC 14523 / NRRL B-16468 / INA 2240</strain>
    </source>
</reference>
<dbReference type="Pfam" id="PF21344">
    <property type="entry name" value="Zn_ribbon_LysW"/>
    <property type="match status" value="1"/>
</dbReference>
<dbReference type="AlphaFoldDB" id="A0A5Q0H4K3"/>
<name>A0A5Q0H4K3_SACSY</name>
<dbReference type="Gene3D" id="2.20.28.160">
    <property type="match status" value="1"/>
</dbReference>
<dbReference type="RefSeq" id="WP_033432013.1">
    <property type="nucleotide sequence ID" value="NZ_CP034550.1"/>
</dbReference>
<sequence>MTTATASTCPDCAEAVPVPDGLRVTSIVVCPACKVELELIGVDPVEFALAPEIEEDFGE</sequence>
<accession>A0A5Q0H4K3</accession>
<organism evidence="1 2">
    <name type="scientific">Saccharothrix syringae</name>
    <name type="common">Nocardiopsis syringae</name>
    <dbReference type="NCBI Taxonomy" id="103733"/>
    <lineage>
        <taxon>Bacteria</taxon>
        <taxon>Bacillati</taxon>
        <taxon>Actinomycetota</taxon>
        <taxon>Actinomycetes</taxon>
        <taxon>Pseudonocardiales</taxon>
        <taxon>Pseudonocardiaceae</taxon>
        <taxon>Saccharothrix</taxon>
    </lineage>
</organism>
<dbReference type="InterPro" id="IPR005906">
    <property type="entry name" value="LysW"/>
</dbReference>
<protein>
    <submittedName>
        <fullName evidence="1">Lysine biosynthesis protein LysW</fullName>
    </submittedName>
</protein>
<keyword evidence="2" id="KW-1185">Reference proteome</keyword>
<dbReference type="Proteomes" id="UP000325787">
    <property type="component" value="Chromosome"/>
</dbReference>
<evidence type="ECO:0000313" key="1">
    <source>
        <dbReference type="EMBL" id="QFZ21161.1"/>
    </source>
</evidence>
<evidence type="ECO:0000313" key="2">
    <source>
        <dbReference type="Proteomes" id="UP000325787"/>
    </source>
</evidence>